<dbReference type="AlphaFoldDB" id="A0A0F9IVH5"/>
<name>A0A0F9IVH5_9ZZZZ</name>
<feature type="compositionally biased region" description="Basic and acidic residues" evidence="1">
    <location>
        <begin position="9"/>
        <end position="28"/>
    </location>
</feature>
<protein>
    <submittedName>
        <fullName evidence="2">Uncharacterized protein</fullName>
    </submittedName>
</protein>
<evidence type="ECO:0000256" key="1">
    <source>
        <dbReference type="SAM" id="MobiDB-lite"/>
    </source>
</evidence>
<comment type="caution">
    <text evidence="2">The sequence shown here is derived from an EMBL/GenBank/DDBJ whole genome shotgun (WGS) entry which is preliminary data.</text>
</comment>
<evidence type="ECO:0000313" key="2">
    <source>
        <dbReference type="EMBL" id="KKL91127.1"/>
    </source>
</evidence>
<gene>
    <name evidence="2" type="ORF">LCGC14_1897810</name>
</gene>
<sequence length="79" mass="8856">MGVLRYEYETARSERNQHSMDKRFDPDNRMAAAGPSPNSVMVVKPCKHIQIAHCGSTYMCLNCGVKGQVIKDLWEGAAR</sequence>
<organism evidence="2">
    <name type="scientific">marine sediment metagenome</name>
    <dbReference type="NCBI Taxonomy" id="412755"/>
    <lineage>
        <taxon>unclassified sequences</taxon>
        <taxon>metagenomes</taxon>
        <taxon>ecological metagenomes</taxon>
    </lineage>
</organism>
<proteinExistence type="predicted"/>
<dbReference type="EMBL" id="LAZR01019815">
    <property type="protein sequence ID" value="KKL91127.1"/>
    <property type="molecule type" value="Genomic_DNA"/>
</dbReference>
<reference evidence="2" key="1">
    <citation type="journal article" date="2015" name="Nature">
        <title>Complex archaea that bridge the gap between prokaryotes and eukaryotes.</title>
        <authorList>
            <person name="Spang A."/>
            <person name="Saw J.H."/>
            <person name="Jorgensen S.L."/>
            <person name="Zaremba-Niedzwiedzka K."/>
            <person name="Martijn J."/>
            <person name="Lind A.E."/>
            <person name="van Eijk R."/>
            <person name="Schleper C."/>
            <person name="Guy L."/>
            <person name="Ettema T.J."/>
        </authorList>
    </citation>
    <scope>NUCLEOTIDE SEQUENCE</scope>
</reference>
<accession>A0A0F9IVH5</accession>
<feature type="region of interest" description="Disordered" evidence="1">
    <location>
        <begin position="9"/>
        <end position="36"/>
    </location>
</feature>